<dbReference type="HAMAP" id="MF_01405">
    <property type="entry name" value="Non_canon_purine_NTPase"/>
    <property type="match status" value="1"/>
</dbReference>
<evidence type="ECO:0000256" key="3">
    <source>
        <dbReference type="ARBA" id="ARBA00011738"/>
    </source>
</evidence>
<comment type="catalytic activity">
    <reaction evidence="10">
        <text>XTP + H2O = XMP + diphosphate + H(+)</text>
        <dbReference type="Rhea" id="RHEA:28610"/>
        <dbReference type="ChEBI" id="CHEBI:15377"/>
        <dbReference type="ChEBI" id="CHEBI:15378"/>
        <dbReference type="ChEBI" id="CHEBI:33019"/>
        <dbReference type="ChEBI" id="CHEBI:57464"/>
        <dbReference type="ChEBI" id="CHEBI:61314"/>
        <dbReference type="EC" id="3.6.1.66"/>
    </reaction>
</comment>
<comment type="cofactor">
    <cofactor evidence="1">
        <name>Mg(2+)</name>
        <dbReference type="ChEBI" id="CHEBI:18420"/>
    </cofactor>
</comment>
<keyword evidence="4" id="KW-0479">Metal-binding</keyword>
<keyword evidence="6" id="KW-0378">Hydrolase</keyword>
<dbReference type="FunFam" id="3.90.950.10:FF:000001">
    <property type="entry name" value="dITP/XTP pyrophosphatase"/>
    <property type="match status" value="1"/>
</dbReference>
<dbReference type="GO" id="GO:0005829">
    <property type="term" value="C:cytosol"/>
    <property type="evidence" value="ECO:0007669"/>
    <property type="project" value="TreeGrafter"/>
</dbReference>
<reference evidence="17" key="1">
    <citation type="submission" date="2018-05" db="EMBL/GenBank/DDBJ databases">
        <authorList>
            <person name="Lanie J.A."/>
            <person name="Ng W.-L."/>
            <person name="Kazmierczak K.M."/>
            <person name="Andrzejewski T.M."/>
            <person name="Davidsen T.M."/>
            <person name="Wayne K.J."/>
            <person name="Tettelin H."/>
            <person name="Glass J.I."/>
            <person name="Rusch D."/>
            <person name="Podicherti R."/>
            <person name="Tsui H.-C.T."/>
            <person name="Winkler M.E."/>
        </authorList>
    </citation>
    <scope>NUCLEOTIDE SEQUENCE</scope>
</reference>
<dbReference type="Pfam" id="PF01725">
    <property type="entry name" value="Ham1p_like"/>
    <property type="match status" value="1"/>
</dbReference>
<dbReference type="GO" id="GO:0036222">
    <property type="term" value="F:XTP diphosphatase activity"/>
    <property type="evidence" value="ECO:0007669"/>
    <property type="project" value="UniProtKB-ARBA"/>
</dbReference>
<keyword evidence="5" id="KW-0547">Nucleotide-binding</keyword>
<keyword evidence="7" id="KW-0460">Magnesium</keyword>
<evidence type="ECO:0000256" key="6">
    <source>
        <dbReference type="ARBA" id="ARBA00022801"/>
    </source>
</evidence>
<evidence type="ECO:0000256" key="12">
    <source>
        <dbReference type="ARBA" id="ARBA00071289"/>
    </source>
</evidence>
<dbReference type="PANTHER" id="PTHR11067:SF9">
    <property type="entry name" value="INOSINE TRIPHOSPHATE PYROPHOSPHATASE"/>
    <property type="match status" value="1"/>
</dbReference>
<name>A0A382BTI8_9ZZZZ</name>
<keyword evidence="8" id="KW-0546">Nucleotide metabolism</keyword>
<evidence type="ECO:0000256" key="13">
    <source>
        <dbReference type="ARBA" id="ARBA00075987"/>
    </source>
</evidence>
<evidence type="ECO:0000256" key="10">
    <source>
        <dbReference type="ARBA" id="ARBA00052017"/>
    </source>
</evidence>
<evidence type="ECO:0000256" key="7">
    <source>
        <dbReference type="ARBA" id="ARBA00022842"/>
    </source>
</evidence>
<dbReference type="NCBIfam" id="TIGR00042">
    <property type="entry name" value="RdgB/HAM1 family non-canonical purine NTP pyrophosphatase"/>
    <property type="match status" value="1"/>
</dbReference>
<protein>
    <recommendedName>
        <fullName evidence="12">dITP/XTP pyrophosphatase</fullName>
        <ecNumber evidence="11">3.6.1.66</ecNumber>
    </recommendedName>
    <alternativeName>
        <fullName evidence="13">Non-canonical purine NTP pyrophosphatase</fullName>
    </alternativeName>
    <alternativeName>
        <fullName evidence="14">Non-standard purine NTP pyrophosphatase</fullName>
    </alternativeName>
    <alternativeName>
        <fullName evidence="16">Nucleoside-triphosphate diphosphatase</fullName>
    </alternativeName>
    <alternativeName>
        <fullName evidence="15">Nucleoside-triphosphate pyrophosphatase</fullName>
    </alternativeName>
</protein>
<dbReference type="EC" id="3.6.1.66" evidence="11"/>
<dbReference type="GO" id="GO:0009146">
    <property type="term" value="P:purine nucleoside triphosphate catabolic process"/>
    <property type="evidence" value="ECO:0007669"/>
    <property type="project" value="UniProtKB-ARBA"/>
</dbReference>
<proteinExistence type="inferred from homology"/>
<evidence type="ECO:0000256" key="14">
    <source>
        <dbReference type="ARBA" id="ARBA00078805"/>
    </source>
</evidence>
<evidence type="ECO:0000256" key="11">
    <source>
        <dbReference type="ARBA" id="ARBA00066468"/>
    </source>
</evidence>
<evidence type="ECO:0000256" key="1">
    <source>
        <dbReference type="ARBA" id="ARBA00001946"/>
    </source>
</evidence>
<dbReference type="CDD" id="cd00515">
    <property type="entry name" value="HAM1"/>
    <property type="match status" value="1"/>
</dbReference>
<evidence type="ECO:0000256" key="9">
    <source>
        <dbReference type="ARBA" id="ARBA00051875"/>
    </source>
</evidence>
<dbReference type="PANTHER" id="PTHR11067">
    <property type="entry name" value="INOSINE TRIPHOSPHATE PYROPHOSPHATASE/HAM1 PROTEIN"/>
    <property type="match status" value="1"/>
</dbReference>
<sequence>MSRLEKLVLATNNPDKMKEMKAVFRIRGLIVLGLDNFPEVGEIEETGTTLLENSFLKAHAVHIITGLPAIADDTGLEVDALNGAPGVFSARYAGEKATYDDNVNKLLLDMRSVADDFRTARFRTVSSFTDGIRELWTEGIIEGEITREAIGAGGFGFDSVFKSLQNGKTFAEMTETEKNKISHRGIALRKMQELLKNTFKE</sequence>
<organism evidence="17">
    <name type="scientific">marine metagenome</name>
    <dbReference type="NCBI Taxonomy" id="408172"/>
    <lineage>
        <taxon>unclassified sequences</taxon>
        <taxon>metagenomes</taxon>
        <taxon>ecological metagenomes</taxon>
    </lineage>
</organism>
<evidence type="ECO:0000256" key="5">
    <source>
        <dbReference type="ARBA" id="ARBA00022741"/>
    </source>
</evidence>
<dbReference type="EMBL" id="UINC01031221">
    <property type="protein sequence ID" value="SVB16929.1"/>
    <property type="molecule type" value="Genomic_DNA"/>
</dbReference>
<dbReference type="InterPro" id="IPR002637">
    <property type="entry name" value="RdgB/HAM1"/>
</dbReference>
<evidence type="ECO:0000313" key="17">
    <source>
        <dbReference type="EMBL" id="SVB16929.1"/>
    </source>
</evidence>
<dbReference type="GO" id="GO:0036220">
    <property type="term" value="F:ITP diphosphatase activity"/>
    <property type="evidence" value="ECO:0007669"/>
    <property type="project" value="UniProtKB-EC"/>
</dbReference>
<dbReference type="InterPro" id="IPR029001">
    <property type="entry name" value="ITPase-like_fam"/>
</dbReference>
<comment type="catalytic activity">
    <reaction evidence="9">
        <text>dITP + H2O = dIMP + diphosphate + H(+)</text>
        <dbReference type="Rhea" id="RHEA:28342"/>
        <dbReference type="ChEBI" id="CHEBI:15377"/>
        <dbReference type="ChEBI" id="CHEBI:15378"/>
        <dbReference type="ChEBI" id="CHEBI:33019"/>
        <dbReference type="ChEBI" id="CHEBI:61194"/>
        <dbReference type="ChEBI" id="CHEBI:61382"/>
        <dbReference type="EC" id="3.6.1.66"/>
    </reaction>
</comment>
<evidence type="ECO:0000256" key="2">
    <source>
        <dbReference type="ARBA" id="ARBA00008023"/>
    </source>
</evidence>
<dbReference type="Gene3D" id="3.90.950.10">
    <property type="match status" value="1"/>
</dbReference>
<gene>
    <name evidence="17" type="ORF">METZ01_LOCUS169783</name>
</gene>
<dbReference type="AlphaFoldDB" id="A0A382BTI8"/>
<dbReference type="GO" id="GO:0046872">
    <property type="term" value="F:metal ion binding"/>
    <property type="evidence" value="ECO:0007669"/>
    <property type="project" value="UniProtKB-KW"/>
</dbReference>
<accession>A0A382BTI8</accession>
<comment type="similarity">
    <text evidence="2">Belongs to the HAM1 NTPase family.</text>
</comment>
<evidence type="ECO:0000256" key="15">
    <source>
        <dbReference type="ARBA" id="ARBA00083186"/>
    </source>
</evidence>
<dbReference type="GO" id="GO:0017111">
    <property type="term" value="F:ribonucleoside triphosphate phosphatase activity"/>
    <property type="evidence" value="ECO:0007669"/>
    <property type="project" value="InterPro"/>
</dbReference>
<dbReference type="GO" id="GO:0035870">
    <property type="term" value="F:dITP diphosphatase activity"/>
    <property type="evidence" value="ECO:0007669"/>
    <property type="project" value="UniProtKB-ARBA"/>
</dbReference>
<evidence type="ECO:0000256" key="4">
    <source>
        <dbReference type="ARBA" id="ARBA00022723"/>
    </source>
</evidence>
<dbReference type="SUPFAM" id="SSF52972">
    <property type="entry name" value="ITPase-like"/>
    <property type="match status" value="1"/>
</dbReference>
<dbReference type="GO" id="GO:0000166">
    <property type="term" value="F:nucleotide binding"/>
    <property type="evidence" value="ECO:0007669"/>
    <property type="project" value="UniProtKB-KW"/>
</dbReference>
<dbReference type="InterPro" id="IPR020922">
    <property type="entry name" value="dITP/XTP_pyrophosphatase"/>
</dbReference>
<evidence type="ECO:0000256" key="16">
    <source>
        <dbReference type="ARBA" id="ARBA00083635"/>
    </source>
</evidence>
<dbReference type="GO" id="GO:0009117">
    <property type="term" value="P:nucleotide metabolic process"/>
    <property type="evidence" value="ECO:0007669"/>
    <property type="project" value="UniProtKB-KW"/>
</dbReference>
<evidence type="ECO:0000256" key="8">
    <source>
        <dbReference type="ARBA" id="ARBA00023080"/>
    </source>
</evidence>
<comment type="subunit">
    <text evidence="3">Homodimer.</text>
</comment>